<dbReference type="OrthoDB" id="2439555at2759"/>
<dbReference type="Proteomes" id="UP000789405">
    <property type="component" value="Unassembled WGS sequence"/>
</dbReference>
<feature type="non-terminal residue" evidence="1">
    <location>
        <position position="1"/>
    </location>
</feature>
<protein>
    <submittedName>
        <fullName evidence="1">24627_t:CDS:1</fullName>
    </submittedName>
</protein>
<evidence type="ECO:0000313" key="1">
    <source>
        <dbReference type="EMBL" id="CAG8801073.1"/>
    </source>
</evidence>
<name>A0A9N9P911_9GLOM</name>
<comment type="caution">
    <text evidence="1">The sequence shown here is derived from an EMBL/GenBank/DDBJ whole genome shotgun (WGS) entry which is preliminary data.</text>
</comment>
<gene>
    <name evidence="1" type="ORF">DERYTH_LOCUS23378</name>
</gene>
<sequence>ITDPWLYSELTQKSYEELFYLISGMGNEINEELNNYLSIILEDLCVEKNQETNIIDDLICNQS</sequence>
<evidence type="ECO:0000313" key="2">
    <source>
        <dbReference type="Proteomes" id="UP000789405"/>
    </source>
</evidence>
<proteinExistence type="predicted"/>
<reference evidence="1" key="1">
    <citation type="submission" date="2021-06" db="EMBL/GenBank/DDBJ databases">
        <authorList>
            <person name="Kallberg Y."/>
            <person name="Tangrot J."/>
            <person name="Rosling A."/>
        </authorList>
    </citation>
    <scope>NUCLEOTIDE SEQUENCE</scope>
    <source>
        <strain evidence="1">MA453B</strain>
    </source>
</reference>
<dbReference type="AlphaFoldDB" id="A0A9N9P911"/>
<dbReference type="EMBL" id="CAJVPY010035459">
    <property type="protein sequence ID" value="CAG8801073.1"/>
    <property type="molecule type" value="Genomic_DNA"/>
</dbReference>
<organism evidence="1 2">
    <name type="scientific">Dentiscutata erythropus</name>
    <dbReference type="NCBI Taxonomy" id="1348616"/>
    <lineage>
        <taxon>Eukaryota</taxon>
        <taxon>Fungi</taxon>
        <taxon>Fungi incertae sedis</taxon>
        <taxon>Mucoromycota</taxon>
        <taxon>Glomeromycotina</taxon>
        <taxon>Glomeromycetes</taxon>
        <taxon>Diversisporales</taxon>
        <taxon>Gigasporaceae</taxon>
        <taxon>Dentiscutata</taxon>
    </lineage>
</organism>
<accession>A0A9N9P911</accession>
<keyword evidence="2" id="KW-1185">Reference proteome</keyword>